<gene>
    <name evidence="1" type="ORF">BJF95_02785</name>
</gene>
<protein>
    <submittedName>
        <fullName evidence="1">Uncharacterized protein</fullName>
    </submittedName>
</protein>
<dbReference type="STRING" id="1867956.BJF95_02785"/>
<dbReference type="EMBL" id="MKIM01000022">
    <property type="protein sequence ID" value="OLP46099.1"/>
    <property type="molecule type" value="Genomic_DNA"/>
</dbReference>
<sequence length="251" mass="27597">MILEALQYAATWWVTTAENRPSIRYSVNLWSRAGRCAKDWAEHEAKTKGAILQAAASISPRRTAVVLGSGLLRDVPIVELSRAFDTVVLVDLVHVASVRLWVRAKRLNNVTFVERDLSGYDDLKAGKPPEPLGFLRTVPYLDLVVSANLLSQIGMGVKKRLAEERSGTMAESCIAQLIGAHLDGLAHVPAKTCLVTDVAFEVIDRTGNVHERTDLLAGLAPPASFAQWDWPVVPLGEESKDYRIVHKVIAR</sequence>
<comment type="caution">
    <text evidence="1">The sequence shown here is derived from an EMBL/GenBank/DDBJ whole genome shotgun (WGS) entry which is preliminary data.</text>
</comment>
<dbReference type="AlphaFoldDB" id="A0A1Q8ZVY9"/>
<dbReference type="RefSeq" id="WP_075638221.1">
    <property type="nucleotide sequence ID" value="NZ_MKIM01000022.1"/>
</dbReference>
<reference evidence="1 2" key="1">
    <citation type="submission" date="2016-09" db="EMBL/GenBank/DDBJ databases">
        <title>Rhizobium oryziradicis sp. nov., isolated from the root of rice.</title>
        <authorList>
            <person name="Zhao J."/>
            <person name="Zhang X."/>
        </authorList>
    </citation>
    <scope>NUCLEOTIDE SEQUENCE [LARGE SCALE GENOMIC DNA]</scope>
    <source>
        <strain evidence="1 2">N19</strain>
    </source>
</reference>
<accession>A0A1Q8ZVY9</accession>
<dbReference type="Proteomes" id="UP000186894">
    <property type="component" value="Unassembled WGS sequence"/>
</dbReference>
<evidence type="ECO:0000313" key="2">
    <source>
        <dbReference type="Proteomes" id="UP000186894"/>
    </source>
</evidence>
<name>A0A1Q8ZVY9_9HYPH</name>
<organism evidence="1 2">
    <name type="scientific">Rhizobium oryziradicis</name>
    <dbReference type="NCBI Taxonomy" id="1867956"/>
    <lineage>
        <taxon>Bacteria</taxon>
        <taxon>Pseudomonadati</taxon>
        <taxon>Pseudomonadota</taxon>
        <taxon>Alphaproteobacteria</taxon>
        <taxon>Hyphomicrobiales</taxon>
        <taxon>Rhizobiaceae</taxon>
        <taxon>Rhizobium/Agrobacterium group</taxon>
        <taxon>Rhizobium</taxon>
    </lineage>
</organism>
<evidence type="ECO:0000313" key="1">
    <source>
        <dbReference type="EMBL" id="OLP46099.1"/>
    </source>
</evidence>
<proteinExistence type="predicted"/>
<keyword evidence="2" id="KW-1185">Reference proteome</keyword>
<dbReference type="OrthoDB" id="5449792at2"/>